<protein>
    <recommendedName>
        <fullName evidence="10">Major facilitator superfamily (MFS) profile domain-containing protein</fullName>
    </recommendedName>
</protein>
<feature type="transmembrane region" description="Helical" evidence="9">
    <location>
        <begin position="323"/>
        <end position="342"/>
    </location>
</feature>
<comment type="subcellular location">
    <subcellularLocation>
        <location evidence="1">Membrane</location>
        <topology evidence="1">Multi-pass membrane protein</topology>
    </subcellularLocation>
</comment>
<evidence type="ECO:0000256" key="7">
    <source>
        <dbReference type="ARBA" id="ARBA00023180"/>
    </source>
</evidence>
<reference evidence="11 12" key="1">
    <citation type="journal article" date="2011" name="J. Gen. Appl. Microbiol.">
        <title>Draft genome sequencing of the enigmatic yeast Saitoella complicata.</title>
        <authorList>
            <person name="Nishida H."/>
            <person name="Hamamoto M."/>
            <person name="Sugiyama J."/>
        </authorList>
    </citation>
    <scope>NUCLEOTIDE SEQUENCE [LARGE SCALE GENOMIC DNA]</scope>
    <source>
        <strain evidence="11 12">NRRL Y-17804</strain>
    </source>
</reference>
<evidence type="ECO:0000256" key="2">
    <source>
        <dbReference type="ARBA" id="ARBA00010992"/>
    </source>
</evidence>
<reference evidence="11 12" key="3">
    <citation type="journal article" date="2015" name="Genome Announc.">
        <title>Draft Genome Sequence of the Archiascomycetous Yeast Saitoella complicata.</title>
        <authorList>
            <person name="Yamauchi K."/>
            <person name="Kondo S."/>
            <person name="Hamamoto M."/>
            <person name="Takahashi Y."/>
            <person name="Ogura Y."/>
            <person name="Hayashi T."/>
            <person name="Nishida H."/>
        </authorList>
    </citation>
    <scope>NUCLEOTIDE SEQUENCE [LARGE SCALE GENOMIC DNA]</scope>
    <source>
        <strain evidence="11 12">NRRL Y-17804</strain>
    </source>
</reference>
<dbReference type="Gene3D" id="1.20.1250.20">
    <property type="entry name" value="MFS general substrate transporter like domains"/>
    <property type="match status" value="1"/>
</dbReference>
<gene>
    <name evidence="11" type="ORF">G7K_6610-t1</name>
</gene>
<dbReference type="Pfam" id="PF00083">
    <property type="entry name" value="Sugar_tr"/>
    <property type="match status" value="1"/>
</dbReference>
<feature type="transmembrane region" description="Helical" evidence="9">
    <location>
        <begin position="390"/>
        <end position="413"/>
    </location>
</feature>
<dbReference type="GO" id="GO:0005351">
    <property type="term" value="F:carbohydrate:proton symporter activity"/>
    <property type="evidence" value="ECO:0007669"/>
    <property type="project" value="TreeGrafter"/>
</dbReference>
<evidence type="ECO:0000256" key="5">
    <source>
        <dbReference type="ARBA" id="ARBA00022989"/>
    </source>
</evidence>
<sequence length="533" mass="58555">MGLFVAFGGFLYGYDTGTISGILAMPHFIETFHDRTSAAGVQSISASRQSLIVSILSAGTFFGALFGAPTGDFLGRRLGLVFGCLVFCLGVALQTAATMTDLFAAGRFFAGLGVGIISCLVPMYQSESAPKWIRGTIVSCYQLAITLGLLVAAIVNNATKDRDNAAAYRIPIGIQFAWAAVLAGGMLLLPETPRFLVKRGNMEAAAKALGRLRALPADSEEIQEELKEIKANHDYELSLGAATYRDVFRGGPGGGNLRRVLIAIFIQMFQQLTGVNFIFYYGTTFFKNSGIKNEFTISMITNVVNVVSTFPGLYMVEKLGRRWLLIFGACGMAVSQWIVVIVGVSTDSDAANKVLIAFVCLFIAFFACSWGPVAWVVVGEIFPLKTRAKSMSMGTASNWFWNWLLAFVTPYMMDEDKGNLGVKVFFVWGSTCLTCILFSYFFIPETKGLSLEEVDEMMATTTARNSTKYRPSVTTQLRDQYAMDASGMVRLSVLVFCNTVYIHAWKGKVEGLSIIMREIPEEFVRLYYGYLYL</sequence>
<evidence type="ECO:0000256" key="1">
    <source>
        <dbReference type="ARBA" id="ARBA00004141"/>
    </source>
</evidence>
<dbReference type="FunFam" id="1.20.1250.20:FF:000115">
    <property type="entry name" value="High-affinity glucose transporter"/>
    <property type="match status" value="1"/>
</dbReference>
<evidence type="ECO:0000313" key="11">
    <source>
        <dbReference type="EMBL" id="GAO52536.1"/>
    </source>
</evidence>
<dbReference type="GO" id="GO:0010255">
    <property type="term" value="P:glucose mediated signaling pathway"/>
    <property type="evidence" value="ECO:0007669"/>
    <property type="project" value="UniProtKB-ARBA"/>
</dbReference>
<feature type="transmembrane region" description="Helical" evidence="9">
    <location>
        <begin position="78"/>
        <end position="97"/>
    </location>
</feature>
<keyword evidence="6 9" id="KW-0472">Membrane</keyword>
<feature type="transmembrane region" description="Helical" evidence="9">
    <location>
        <begin position="354"/>
        <end position="378"/>
    </location>
</feature>
<accession>A0A0E9NSA4</accession>
<keyword evidence="3 8" id="KW-0813">Transport</keyword>
<dbReference type="PROSITE" id="PS00216">
    <property type="entry name" value="SUGAR_TRANSPORT_1"/>
    <property type="match status" value="1"/>
</dbReference>
<dbReference type="AlphaFoldDB" id="A0A0E9NSA4"/>
<dbReference type="EMBL" id="BACD03000072">
    <property type="protein sequence ID" value="GAO52536.1"/>
    <property type="molecule type" value="Genomic_DNA"/>
</dbReference>
<dbReference type="SUPFAM" id="SSF103473">
    <property type="entry name" value="MFS general substrate transporter"/>
    <property type="match status" value="1"/>
</dbReference>
<evidence type="ECO:0000313" key="12">
    <source>
        <dbReference type="Proteomes" id="UP000033140"/>
    </source>
</evidence>
<dbReference type="PROSITE" id="PS00217">
    <property type="entry name" value="SUGAR_TRANSPORT_2"/>
    <property type="match status" value="1"/>
</dbReference>
<reference evidence="11 12" key="2">
    <citation type="journal article" date="2014" name="J. Gen. Appl. Microbiol.">
        <title>The early diverging ascomycetous budding yeast Saitoella complicata has three histone deacetylases belonging to the Clr6, Hos2, and Rpd3 lineages.</title>
        <authorList>
            <person name="Nishida H."/>
            <person name="Matsumoto T."/>
            <person name="Kondo S."/>
            <person name="Hamamoto M."/>
            <person name="Yoshikawa H."/>
        </authorList>
    </citation>
    <scope>NUCLEOTIDE SEQUENCE [LARGE SCALE GENOMIC DNA]</scope>
    <source>
        <strain evidence="11 12">NRRL Y-17804</strain>
    </source>
</reference>
<dbReference type="InterPro" id="IPR003663">
    <property type="entry name" value="Sugar/inositol_transpt"/>
</dbReference>
<dbReference type="PANTHER" id="PTHR48022">
    <property type="entry name" value="PLASTIDIC GLUCOSE TRANSPORTER 4"/>
    <property type="match status" value="1"/>
</dbReference>
<dbReference type="CDD" id="cd17356">
    <property type="entry name" value="MFS_HXT"/>
    <property type="match status" value="1"/>
</dbReference>
<feature type="transmembrane region" description="Helical" evidence="9">
    <location>
        <begin position="103"/>
        <end position="124"/>
    </location>
</feature>
<keyword evidence="4 9" id="KW-0812">Transmembrane</keyword>
<evidence type="ECO:0000256" key="6">
    <source>
        <dbReference type="ARBA" id="ARBA00023136"/>
    </source>
</evidence>
<feature type="transmembrane region" description="Helical" evidence="9">
    <location>
        <begin position="167"/>
        <end position="189"/>
    </location>
</feature>
<feature type="transmembrane region" description="Helical" evidence="9">
    <location>
        <begin position="136"/>
        <end position="155"/>
    </location>
</feature>
<dbReference type="InterPro" id="IPR005829">
    <property type="entry name" value="Sugar_transporter_CS"/>
</dbReference>
<dbReference type="Proteomes" id="UP000033140">
    <property type="component" value="Unassembled WGS sequence"/>
</dbReference>
<dbReference type="InterPro" id="IPR050360">
    <property type="entry name" value="MFS_Sugar_Transporters"/>
</dbReference>
<comment type="similarity">
    <text evidence="2 8">Belongs to the major facilitator superfamily. Sugar transporter (TC 2.A.1.1) family.</text>
</comment>
<comment type="caution">
    <text evidence="11">The sequence shown here is derived from an EMBL/GenBank/DDBJ whole genome shotgun (WGS) entry which is preliminary data.</text>
</comment>
<feature type="domain" description="Major facilitator superfamily (MFS) profile" evidence="10">
    <location>
        <begin position="1"/>
        <end position="447"/>
    </location>
</feature>
<dbReference type="GO" id="GO:0005886">
    <property type="term" value="C:plasma membrane"/>
    <property type="evidence" value="ECO:0007669"/>
    <property type="project" value="UniProtKB-ARBA"/>
</dbReference>
<feature type="transmembrane region" description="Helical" evidence="9">
    <location>
        <begin position="260"/>
        <end position="283"/>
    </location>
</feature>
<feature type="transmembrane region" description="Helical" evidence="9">
    <location>
        <begin position="48"/>
        <end position="66"/>
    </location>
</feature>
<dbReference type="OMA" id="GCYRIPV"/>
<evidence type="ECO:0000256" key="3">
    <source>
        <dbReference type="ARBA" id="ARBA00022448"/>
    </source>
</evidence>
<dbReference type="PROSITE" id="PS50850">
    <property type="entry name" value="MFS"/>
    <property type="match status" value="1"/>
</dbReference>
<dbReference type="PANTHER" id="PTHR48022:SF17">
    <property type="entry name" value="HEXOSE TRANSPORTER"/>
    <property type="match status" value="1"/>
</dbReference>
<organism evidence="11 12">
    <name type="scientific">Saitoella complicata (strain BCRC 22490 / CBS 7301 / JCM 7358 / NBRC 10748 / NRRL Y-17804)</name>
    <dbReference type="NCBI Taxonomy" id="698492"/>
    <lineage>
        <taxon>Eukaryota</taxon>
        <taxon>Fungi</taxon>
        <taxon>Dikarya</taxon>
        <taxon>Ascomycota</taxon>
        <taxon>Taphrinomycotina</taxon>
        <taxon>Taphrinomycotina incertae sedis</taxon>
        <taxon>Saitoella</taxon>
    </lineage>
</organism>
<dbReference type="STRING" id="698492.A0A0E9NSA4"/>
<evidence type="ECO:0000259" key="10">
    <source>
        <dbReference type="PROSITE" id="PS50850"/>
    </source>
</evidence>
<feature type="transmembrane region" description="Helical" evidence="9">
    <location>
        <begin position="295"/>
        <end position="316"/>
    </location>
</feature>
<dbReference type="NCBIfam" id="TIGR00879">
    <property type="entry name" value="SP"/>
    <property type="match status" value="1"/>
</dbReference>
<name>A0A0E9NSA4_SAICN</name>
<dbReference type="InterPro" id="IPR020846">
    <property type="entry name" value="MFS_dom"/>
</dbReference>
<keyword evidence="5 9" id="KW-1133">Transmembrane helix</keyword>
<proteinExistence type="inferred from homology"/>
<dbReference type="InterPro" id="IPR005828">
    <property type="entry name" value="MFS_sugar_transport-like"/>
</dbReference>
<dbReference type="GO" id="GO:0005536">
    <property type="term" value="F:D-glucose binding"/>
    <property type="evidence" value="ECO:0007669"/>
    <property type="project" value="UniProtKB-ARBA"/>
</dbReference>
<evidence type="ECO:0000256" key="8">
    <source>
        <dbReference type="RuleBase" id="RU003346"/>
    </source>
</evidence>
<keyword evidence="12" id="KW-1185">Reference proteome</keyword>
<dbReference type="InterPro" id="IPR036259">
    <property type="entry name" value="MFS_trans_sf"/>
</dbReference>
<evidence type="ECO:0000256" key="9">
    <source>
        <dbReference type="SAM" id="Phobius"/>
    </source>
</evidence>
<evidence type="ECO:0000256" key="4">
    <source>
        <dbReference type="ARBA" id="ARBA00022692"/>
    </source>
</evidence>
<feature type="transmembrane region" description="Helical" evidence="9">
    <location>
        <begin position="425"/>
        <end position="443"/>
    </location>
</feature>
<dbReference type="PRINTS" id="PR00171">
    <property type="entry name" value="SUGRTRNSPORT"/>
</dbReference>
<keyword evidence="7" id="KW-0325">Glycoprotein</keyword>